<evidence type="ECO:0000313" key="2">
    <source>
        <dbReference type="Proteomes" id="UP000240357"/>
    </source>
</evidence>
<comment type="caution">
    <text evidence="1">The sequence shown here is derived from an EMBL/GenBank/DDBJ whole genome shotgun (WGS) entry which is preliminary data.</text>
</comment>
<evidence type="ECO:0000313" key="1">
    <source>
        <dbReference type="EMBL" id="PSR51905.1"/>
    </source>
</evidence>
<dbReference type="Proteomes" id="UP000240357">
    <property type="component" value="Unassembled WGS sequence"/>
</dbReference>
<accession>A0A2T2Y8R5</accession>
<name>A0A2T2Y8R5_9BACT</name>
<organism evidence="1 2">
    <name type="scientific">Adhaeribacter arboris</name>
    <dbReference type="NCBI Taxonomy" id="2072846"/>
    <lineage>
        <taxon>Bacteria</taxon>
        <taxon>Pseudomonadati</taxon>
        <taxon>Bacteroidota</taxon>
        <taxon>Cytophagia</taxon>
        <taxon>Cytophagales</taxon>
        <taxon>Hymenobacteraceae</taxon>
        <taxon>Adhaeribacter</taxon>
    </lineage>
</organism>
<dbReference type="AlphaFoldDB" id="A0A2T2Y8R5"/>
<dbReference type="RefSeq" id="WP_106933727.1">
    <property type="nucleotide sequence ID" value="NZ_PYFT01000002.1"/>
</dbReference>
<protein>
    <submittedName>
        <fullName evidence="1">Uncharacterized protein</fullName>
    </submittedName>
</protein>
<reference evidence="1 2" key="1">
    <citation type="submission" date="2018-03" db="EMBL/GenBank/DDBJ databases">
        <title>Adhaeribacter sp. HMF7605 Genome sequencing and assembly.</title>
        <authorList>
            <person name="Kang H."/>
            <person name="Kang J."/>
            <person name="Cha I."/>
            <person name="Kim H."/>
            <person name="Joh K."/>
        </authorList>
    </citation>
    <scope>NUCLEOTIDE SEQUENCE [LARGE SCALE GENOMIC DNA]</scope>
    <source>
        <strain evidence="1 2">HMF7605</strain>
    </source>
</reference>
<sequence>MKKEYFELLKCLGIGQTEIDANRYQPDIMRALIFDYAERHMEQFGAKKQDGQIIRPVLFLSGERPGFYLIEKNEPILLQLDFGSRISRAAVRKSIDALKPGETLAFKEMDAGLLSFVRTYCSKSGEYSVRKKKDGLTVEFAAAKNSIRSIIVNGLTNYAGLLIVSESNKINYVRSLVSLVNAAQNRNYSVKANGKEILIGLRSDIENYAKSSESSMPAHWTADDWTRGFIAAMRRKGYGRQEMRKKLDEYITAANELF</sequence>
<gene>
    <name evidence="1" type="ORF">AHMF7605_28770</name>
</gene>
<dbReference type="EMBL" id="PYFT01000002">
    <property type="protein sequence ID" value="PSR51905.1"/>
    <property type="molecule type" value="Genomic_DNA"/>
</dbReference>
<proteinExistence type="predicted"/>
<keyword evidence="2" id="KW-1185">Reference proteome</keyword>